<keyword evidence="3 4" id="KW-0274">FAD</keyword>
<organism evidence="7 8">
    <name type="scientific">Tolypothrix tenuis PCC 7101</name>
    <dbReference type="NCBI Taxonomy" id="231146"/>
    <lineage>
        <taxon>Bacteria</taxon>
        <taxon>Bacillati</taxon>
        <taxon>Cyanobacteriota</taxon>
        <taxon>Cyanophyceae</taxon>
        <taxon>Nostocales</taxon>
        <taxon>Tolypothrichaceae</taxon>
        <taxon>Tolypothrix</taxon>
    </lineage>
</organism>
<feature type="binding site" evidence="4">
    <location>
        <begin position="188"/>
        <end position="195"/>
    </location>
    <ligand>
        <name>NAD(+)</name>
        <dbReference type="ChEBI" id="CHEBI:57540"/>
    </ligand>
</feature>
<dbReference type="KEGG" id="ttq:NIES37_14390"/>
<name>A0A1Z4MVN3_9CYAN</name>
<feature type="domain" description="FAD/NAD(P)-binding" evidence="6">
    <location>
        <begin position="5"/>
        <end position="328"/>
    </location>
</feature>
<keyword evidence="8" id="KW-1185">Reference proteome</keyword>
<dbReference type="InterPro" id="IPR001100">
    <property type="entry name" value="Pyr_nuc-diS_OxRdtase"/>
</dbReference>
<feature type="binding site" evidence="4">
    <location>
        <position position="117"/>
    </location>
    <ligand>
        <name>FAD</name>
        <dbReference type="ChEBI" id="CHEBI:57692"/>
    </ligand>
</feature>
<proteinExistence type="inferred from homology"/>
<dbReference type="InterPro" id="IPR016156">
    <property type="entry name" value="FAD/NAD-linked_Rdtase_dimer_sf"/>
</dbReference>
<evidence type="ECO:0000313" key="8">
    <source>
        <dbReference type="Proteomes" id="UP000218785"/>
    </source>
</evidence>
<dbReference type="Gene3D" id="3.30.390.30">
    <property type="match status" value="1"/>
</dbReference>
<accession>A0A1Z4MVN3</accession>
<dbReference type="EMBL" id="AP018248">
    <property type="protein sequence ID" value="BAY97497.1"/>
    <property type="molecule type" value="Genomic_DNA"/>
</dbReference>
<evidence type="ECO:0000313" key="7">
    <source>
        <dbReference type="EMBL" id="BAY97497.1"/>
    </source>
</evidence>
<keyword evidence="4" id="KW-0520">NAD</keyword>
<dbReference type="InterPro" id="IPR023753">
    <property type="entry name" value="FAD/NAD-binding_dom"/>
</dbReference>
<dbReference type="SUPFAM" id="SSF51905">
    <property type="entry name" value="FAD/NAD(P)-binding domain"/>
    <property type="match status" value="1"/>
</dbReference>
<evidence type="ECO:0000259" key="5">
    <source>
        <dbReference type="Pfam" id="PF02852"/>
    </source>
</evidence>
<dbReference type="SUPFAM" id="SSF55424">
    <property type="entry name" value="FAD/NAD-linked reductases, dimerisation (C-terminal) domain"/>
    <property type="match status" value="1"/>
</dbReference>
<dbReference type="AlphaFoldDB" id="A0A1Z4MVN3"/>
<dbReference type="GO" id="GO:0050660">
    <property type="term" value="F:flavin adenine dinucleotide binding"/>
    <property type="evidence" value="ECO:0007669"/>
    <property type="project" value="TreeGrafter"/>
</dbReference>
<sequence length="489" mass="54481">MTIDYDVVIIGGSLAGRYAALVATQLRAKVALVEPKVNYGFVYHQTISEIGNLAQHLNNQVGLNIHSSQVETPQQTPISVALPEAILYAKNAIANLEAQHSLPHLAAMGVDVICENGQFQSSPHLVFAVSQRLLRARTYLLASGSRPAIPEIEGLSTTDYLTLGNIWQFLDERCKSKTLLPKEWIILGGVPQSIEVAQTLVRLGCHVTLVVKRPQILPDIDPEIAQLLQAQLEIDGVRVLTDTPVTQVMRIDNKKWIQAGDKAIETDEIIVATGQQPNVESLNLAAVDVKWYKRHLVVNNKLQTTNPRIYACGDVIGGYDFANVANYEARIAIKNALFFSKLQVNYRCIPLGIFLQPMLAKIGLTETQARRQYNPNEILVLRQYFKSLASAQIRGETTGICKLIVLRNGEILGAEIFGSTAGELINFIALAMSQNTKIQHLENLSPLYPSFTEIIEQCTRDWLQQKSNSNIAWQEFIESFFAVRRDWNL</sequence>
<dbReference type="PIRSF" id="PIRSF000350">
    <property type="entry name" value="Mercury_reductase_MerA"/>
    <property type="match status" value="1"/>
</dbReference>
<dbReference type="Pfam" id="PF07992">
    <property type="entry name" value="Pyr_redox_2"/>
    <property type="match status" value="1"/>
</dbReference>
<dbReference type="PRINTS" id="PR00411">
    <property type="entry name" value="PNDRDTASEI"/>
</dbReference>
<dbReference type="PANTHER" id="PTHR43014:SF4">
    <property type="entry name" value="PYRIDINE NUCLEOTIDE-DISULFIDE OXIDOREDUCTASE RCLA-RELATED"/>
    <property type="match status" value="1"/>
</dbReference>
<dbReference type="Gene3D" id="3.50.50.60">
    <property type="entry name" value="FAD/NAD(P)-binding domain"/>
    <property type="match status" value="2"/>
</dbReference>
<dbReference type="RefSeq" id="WP_096574540.1">
    <property type="nucleotide sequence ID" value="NZ_CAWNJS010000001.1"/>
</dbReference>
<evidence type="ECO:0000256" key="2">
    <source>
        <dbReference type="ARBA" id="ARBA00022630"/>
    </source>
</evidence>
<keyword evidence="4" id="KW-0547">Nucleotide-binding</keyword>
<reference evidence="7 8" key="1">
    <citation type="submission" date="2017-06" db="EMBL/GenBank/DDBJ databases">
        <title>Genome sequencing of cyanobaciteial culture collection at National Institute for Environmental Studies (NIES).</title>
        <authorList>
            <person name="Hirose Y."/>
            <person name="Shimura Y."/>
            <person name="Fujisawa T."/>
            <person name="Nakamura Y."/>
            <person name="Kawachi M."/>
        </authorList>
    </citation>
    <scope>NUCLEOTIDE SEQUENCE [LARGE SCALE GENOMIC DNA]</scope>
    <source>
        <strain evidence="7 8">NIES-37</strain>
    </source>
</reference>
<dbReference type="Pfam" id="PF02852">
    <property type="entry name" value="Pyr_redox_dim"/>
    <property type="match status" value="1"/>
</dbReference>
<dbReference type="InterPro" id="IPR004099">
    <property type="entry name" value="Pyr_nucl-diS_OxRdtase_dimer"/>
</dbReference>
<feature type="binding site" evidence="4">
    <location>
        <position position="314"/>
    </location>
    <ligand>
        <name>FAD</name>
        <dbReference type="ChEBI" id="CHEBI:57692"/>
    </ligand>
</feature>
<dbReference type="PANTHER" id="PTHR43014">
    <property type="entry name" value="MERCURIC REDUCTASE"/>
    <property type="match status" value="1"/>
</dbReference>
<evidence type="ECO:0000259" key="6">
    <source>
        <dbReference type="Pfam" id="PF07992"/>
    </source>
</evidence>
<dbReference type="InterPro" id="IPR036188">
    <property type="entry name" value="FAD/NAD-bd_sf"/>
</dbReference>
<evidence type="ECO:0000256" key="4">
    <source>
        <dbReference type="PIRSR" id="PIRSR000350-3"/>
    </source>
</evidence>
<gene>
    <name evidence="7" type="ORF">NIES37_14390</name>
</gene>
<evidence type="ECO:0000256" key="1">
    <source>
        <dbReference type="ARBA" id="ARBA00007532"/>
    </source>
</evidence>
<dbReference type="PRINTS" id="PR00368">
    <property type="entry name" value="FADPNR"/>
</dbReference>
<comment type="similarity">
    <text evidence="1">Belongs to the class-I pyridine nucleotide-disulfide oxidoreductase family.</text>
</comment>
<feature type="domain" description="Pyridine nucleotide-disulphide oxidoreductase dimerisation" evidence="5">
    <location>
        <begin position="349"/>
        <end position="456"/>
    </location>
</feature>
<protein>
    <submittedName>
        <fullName evidence="7">Pyridine nucleotide-disulfide oxidoreductase dimerization region</fullName>
    </submittedName>
</protein>
<keyword evidence="2" id="KW-0285">Flavoprotein</keyword>
<evidence type="ECO:0000256" key="3">
    <source>
        <dbReference type="ARBA" id="ARBA00022827"/>
    </source>
</evidence>
<comment type="cofactor">
    <cofactor evidence="4">
        <name>FAD</name>
        <dbReference type="ChEBI" id="CHEBI:57692"/>
    </cofactor>
    <text evidence="4">Binds 1 FAD per subunit.</text>
</comment>
<feature type="binding site" evidence="4">
    <location>
        <position position="274"/>
    </location>
    <ligand>
        <name>NAD(+)</name>
        <dbReference type="ChEBI" id="CHEBI:57540"/>
    </ligand>
</feature>
<dbReference type="GO" id="GO:0003955">
    <property type="term" value="F:NAD(P)H dehydrogenase (quinone) activity"/>
    <property type="evidence" value="ECO:0007669"/>
    <property type="project" value="TreeGrafter"/>
</dbReference>
<dbReference type="Proteomes" id="UP000218785">
    <property type="component" value="Chromosome"/>
</dbReference>